<protein>
    <submittedName>
        <fullName evidence="2">Uncharacterized protein</fullName>
    </submittedName>
</protein>
<keyword evidence="3" id="KW-1185">Reference proteome</keyword>
<sequence>MPREEKSRVRTLNFSAKKTEAQWAETLHGMAEDFAATWFKWLGWLLALGAIAFIAEKTGSGVIRGIEIISYVVLVFYFNQFFYSFRIEPYESWIAAQTTNLRLFLGALPAVTLTTIFIIATNRLIYHAVQQVQLAK</sequence>
<organism evidence="2 3">
    <name type="scientific">Idiomarina zobellii</name>
    <dbReference type="NCBI Taxonomy" id="86103"/>
    <lineage>
        <taxon>Bacteria</taxon>
        <taxon>Pseudomonadati</taxon>
        <taxon>Pseudomonadota</taxon>
        <taxon>Gammaproteobacteria</taxon>
        <taxon>Alteromonadales</taxon>
        <taxon>Idiomarinaceae</taxon>
        <taxon>Idiomarina</taxon>
    </lineage>
</organism>
<comment type="caution">
    <text evidence="2">The sequence shown here is derived from an EMBL/GenBank/DDBJ whole genome shotgun (WGS) entry which is preliminary data.</text>
</comment>
<dbReference type="Proteomes" id="UP000053030">
    <property type="component" value="Unassembled WGS sequence"/>
</dbReference>
<evidence type="ECO:0000313" key="2">
    <source>
        <dbReference type="EMBL" id="KPD20913.1"/>
    </source>
</evidence>
<gene>
    <name evidence="2" type="ORF">AFK76_12320</name>
</gene>
<keyword evidence="1" id="KW-0472">Membrane</keyword>
<proteinExistence type="predicted"/>
<reference evidence="2 3" key="1">
    <citation type="submission" date="2015-08" db="EMBL/GenBank/DDBJ databases">
        <title>Genome sequencing and assembly of the deep-sea bacterium Idiomarina zobellii.</title>
        <authorList>
            <person name="Mithoefer S.D."/>
            <person name="Rheaume B.A."/>
            <person name="MacLea K.S."/>
        </authorList>
    </citation>
    <scope>NUCLEOTIDE SEQUENCE [LARGE SCALE GENOMIC DNA]</scope>
    <source>
        <strain evidence="2 3">KMM 231</strain>
    </source>
</reference>
<evidence type="ECO:0000256" key="1">
    <source>
        <dbReference type="SAM" id="Phobius"/>
    </source>
</evidence>
<name>A0A837NDX6_9GAMM</name>
<feature type="transmembrane region" description="Helical" evidence="1">
    <location>
        <begin position="38"/>
        <end position="55"/>
    </location>
</feature>
<dbReference type="RefSeq" id="WP_053954592.1">
    <property type="nucleotide sequence ID" value="NZ_FNCB01000023.1"/>
</dbReference>
<accession>A0A837NDX6</accession>
<feature type="transmembrane region" description="Helical" evidence="1">
    <location>
        <begin position="62"/>
        <end position="83"/>
    </location>
</feature>
<keyword evidence="1" id="KW-1133">Transmembrane helix</keyword>
<feature type="transmembrane region" description="Helical" evidence="1">
    <location>
        <begin position="103"/>
        <end position="126"/>
    </location>
</feature>
<evidence type="ECO:0000313" key="3">
    <source>
        <dbReference type="Proteomes" id="UP000053030"/>
    </source>
</evidence>
<dbReference type="EMBL" id="LHSG01000022">
    <property type="protein sequence ID" value="KPD20913.1"/>
    <property type="molecule type" value="Genomic_DNA"/>
</dbReference>
<dbReference type="AlphaFoldDB" id="A0A837NDX6"/>
<keyword evidence="1" id="KW-0812">Transmembrane</keyword>